<reference evidence="1 2" key="2">
    <citation type="journal article" date="2022" name="Mol. Ecol. Resour.">
        <title>The genomes of chicory, endive, great burdock and yacon provide insights into Asteraceae paleo-polyploidization history and plant inulin production.</title>
        <authorList>
            <person name="Fan W."/>
            <person name="Wang S."/>
            <person name="Wang H."/>
            <person name="Wang A."/>
            <person name="Jiang F."/>
            <person name="Liu H."/>
            <person name="Zhao H."/>
            <person name="Xu D."/>
            <person name="Zhang Y."/>
        </authorList>
    </citation>
    <scope>NUCLEOTIDE SEQUENCE [LARGE SCALE GENOMIC DNA]</scope>
    <source>
        <strain evidence="2">cv. Yunnan</strain>
        <tissue evidence="1">Leaves</tissue>
    </source>
</reference>
<reference evidence="2" key="1">
    <citation type="journal article" date="2022" name="Mol. Ecol. Resour.">
        <title>The genomes of chicory, endive, great burdock and yacon provide insights into Asteraceae palaeo-polyploidization history and plant inulin production.</title>
        <authorList>
            <person name="Fan W."/>
            <person name="Wang S."/>
            <person name="Wang H."/>
            <person name="Wang A."/>
            <person name="Jiang F."/>
            <person name="Liu H."/>
            <person name="Zhao H."/>
            <person name="Xu D."/>
            <person name="Zhang Y."/>
        </authorList>
    </citation>
    <scope>NUCLEOTIDE SEQUENCE [LARGE SCALE GENOMIC DNA]</scope>
    <source>
        <strain evidence="2">cv. Yunnan</strain>
    </source>
</reference>
<name>A0ACB8YD83_9ASTR</name>
<accession>A0ACB8YD83</accession>
<organism evidence="1 2">
    <name type="scientific">Smallanthus sonchifolius</name>
    <dbReference type="NCBI Taxonomy" id="185202"/>
    <lineage>
        <taxon>Eukaryota</taxon>
        <taxon>Viridiplantae</taxon>
        <taxon>Streptophyta</taxon>
        <taxon>Embryophyta</taxon>
        <taxon>Tracheophyta</taxon>
        <taxon>Spermatophyta</taxon>
        <taxon>Magnoliopsida</taxon>
        <taxon>eudicotyledons</taxon>
        <taxon>Gunneridae</taxon>
        <taxon>Pentapetalae</taxon>
        <taxon>asterids</taxon>
        <taxon>campanulids</taxon>
        <taxon>Asterales</taxon>
        <taxon>Asteraceae</taxon>
        <taxon>Asteroideae</taxon>
        <taxon>Heliantheae alliance</taxon>
        <taxon>Millerieae</taxon>
        <taxon>Smallanthus</taxon>
    </lineage>
</organism>
<gene>
    <name evidence="1" type="ORF">L1987_83903</name>
</gene>
<keyword evidence="2" id="KW-1185">Reference proteome</keyword>
<evidence type="ECO:0000313" key="2">
    <source>
        <dbReference type="Proteomes" id="UP001056120"/>
    </source>
</evidence>
<dbReference type="EMBL" id="CM042045">
    <property type="protein sequence ID" value="KAI3683400.1"/>
    <property type="molecule type" value="Genomic_DNA"/>
</dbReference>
<sequence>MEIPKFDLNQNSSTVSICSDWDLDFTEEELQSIEAVFESATSSSSRKLAADCDGDRPKTRRRLPDSLFNFRGQSTLSSDISSSECNPIGASSSCSLLPCPRNRFSNRFSSSYRATSKMRYPAMTFKGHIVYSRTFSEVEKAADELLKFVEAKNSDGNRAAIGFDIEWRPIFKKGVGQSKAAVLQICADAARCHVMHIIHSGFPQNLKSLLGDSRFLKVGVGIAGDARKVFNDHNVSVDALEDLSRLANKKLGGVPKMWGLSSLTEKLTCKQVLKPSKIRLGNWEANPLSTEQLKYAATDAFVSWHLFEVLNRLPDPDTCTNEVAEGVAPLSVLLTTPRGQGRGRTVIPGFAVRYISIMLPSQTRHLMCQSKTVVLPSPLPVAEIGVLEAPLADCFTRLRTEEREGSSTGRYPVLGHSFPGWSLLGLFRSLIR</sequence>
<proteinExistence type="predicted"/>
<protein>
    <submittedName>
        <fullName evidence="1">Uncharacterized protein</fullName>
    </submittedName>
</protein>
<comment type="caution">
    <text evidence="1">The sequence shown here is derived from an EMBL/GenBank/DDBJ whole genome shotgun (WGS) entry which is preliminary data.</text>
</comment>
<evidence type="ECO:0000313" key="1">
    <source>
        <dbReference type="EMBL" id="KAI3683400.1"/>
    </source>
</evidence>
<dbReference type="Proteomes" id="UP001056120">
    <property type="component" value="Linkage Group LG28"/>
</dbReference>